<evidence type="ECO:0000313" key="4">
    <source>
        <dbReference type="Proteomes" id="UP000494274"/>
    </source>
</evidence>
<dbReference type="Gene3D" id="3.40.50.12780">
    <property type="entry name" value="N-terminal domain of ligase-like"/>
    <property type="match status" value="1"/>
</dbReference>
<dbReference type="InterPro" id="IPR000873">
    <property type="entry name" value="AMP-dep_synth/lig_dom"/>
</dbReference>
<feature type="domain" description="AMP-binding enzyme C-terminal" evidence="2">
    <location>
        <begin position="425"/>
        <end position="497"/>
    </location>
</feature>
<proteinExistence type="predicted"/>
<evidence type="ECO:0000313" key="3">
    <source>
        <dbReference type="EMBL" id="VWC72588.1"/>
    </source>
</evidence>
<dbReference type="PANTHER" id="PTHR43767">
    <property type="entry name" value="LONG-CHAIN-FATTY-ACID--COA LIGASE"/>
    <property type="match status" value="1"/>
</dbReference>
<evidence type="ECO:0000259" key="1">
    <source>
        <dbReference type="Pfam" id="PF00501"/>
    </source>
</evidence>
<dbReference type="Gene3D" id="3.30.300.30">
    <property type="match status" value="1"/>
</dbReference>
<feature type="domain" description="AMP-dependent synthetase/ligase" evidence="1">
    <location>
        <begin position="35"/>
        <end position="367"/>
    </location>
</feature>
<dbReference type="Pfam" id="PF13193">
    <property type="entry name" value="AMP-binding_C"/>
    <property type="match status" value="1"/>
</dbReference>
<dbReference type="InterPro" id="IPR045851">
    <property type="entry name" value="AMP-bd_C_sf"/>
</dbReference>
<accession>A0A6P2UQZ4</accession>
<sequence>MRLLGTFNGWRTRTPKRTLSLDAGALTVPDLLDARADANADHAPLRLPSGARLTYGAWRARSGSAALGLYQNGLRVGARVALIFDGLDWLDYAVAYMAVLRCGATAIHMNGHMPDAEIQRRLAECDCSTLIRSRFVAPPRGFSGRHFTIEELLRRDESLSAIPIAPDNIAEIRYTSGTTGAAKGYLVSHDNLTFGRTLDSMQALSGASGMLVPMTLGTSTSATLLVIALTSPAPMLLCSPLDIESMGELIARERITAFMITPRVAQEIVEARLGERHDLGSIRLVASASSPLSPSMAASMLAMMPNATLQIACAQSEASPALLTHTYTQDRPFSVGRPSPATEIRVVGPDLSDAADGELGELWLRTAAPKRLFLAAAEVNALLRKDGWYRTGDLVRRDPSGEIEFFDRKADALMRDGQLISSVHMEATLMNDANVREAAVVSVERGAEPAQIVAFVALRDPNALQAVKAALSNTIPPAQFPDAFVVVSALPRTQNGKVLKRELRLNVGIR</sequence>
<dbReference type="AlphaFoldDB" id="A0A6P2UQZ4"/>
<evidence type="ECO:0000259" key="2">
    <source>
        <dbReference type="Pfam" id="PF13193"/>
    </source>
</evidence>
<dbReference type="GO" id="GO:0016877">
    <property type="term" value="F:ligase activity, forming carbon-sulfur bonds"/>
    <property type="evidence" value="ECO:0007669"/>
    <property type="project" value="UniProtKB-ARBA"/>
</dbReference>
<dbReference type="PROSITE" id="PS00455">
    <property type="entry name" value="AMP_BINDING"/>
    <property type="match status" value="1"/>
</dbReference>
<dbReference type="Pfam" id="PF00501">
    <property type="entry name" value="AMP-binding"/>
    <property type="match status" value="1"/>
</dbReference>
<dbReference type="InterPro" id="IPR025110">
    <property type="entry name" value="AMP-bd_C"/>
</dbReference>
<protein>
    <submittedName>
        <fullName evidence="3">O-succinylbenzoate-CoA ligase</fullName>
    </submittedName>
</protein>
<dbReference type="RefSeq" id="WP_175043543.1">
    <property type="nucleotide sequence ID" value="NZ_CABVQI010000005.1"/>
</dbReference>
<dbReference type="SUPFAM" id="SSF56801">
    <property type="entry name" value="Acetyl-CoA synthetase-like"/>
    <property type="match status" value="1"/>
</dbReference>
<dbReference type="Proteomes" id="UP000494274">
    <property type="component" value="Unassembled WGS sequence"/>
</dbReference>
<gene>
    <name evidence="3" type="ORF">BLA18112_02053</name>
</gene>
<dbReference type="InterPro" id="IPR050237">
    <property type="entry name" value="ATP-dep_AMP-bd_enzyme"/>
</dbReference>
<dbReference type="InterPro" id="IPR042099">
    <property type="entry name" value="ANL_N_sf"/>
</dbReference>
<name>A0A6P2UQZ4_BURL3</name>
<dbReference type="InterPro" id="IPR020845">
    <property type="entry name" value="AMP-binding_CS"/>
</dbReference>
<keyword evidence="3" id="KW-0436">Ligase</keyword>
<dbReference type="EMBL" id="CABVQI010000005">
    <property type="protein sequence ID" value="VWC72588.1"/>
    <property type="molecule type" value="Genomic_DNA"/>
</dbReference>
<reference evidence="3 4" key="1">
    <citation type="submission" date="2019-09" db="EMBL/GenBank/DDBJ databases">
        <authorList>
            <person name="Depoorter E."/>
        </authorList>
    </citation>
    <scope>NUCLEOTIDE SEQUENCE [LARGE SCALE GENOMIC DNA]</scope>
    <source>
        <strain evidence="3">R-18112</strain>
    </source>
</reference>
<organism evidence="3 4">
    <name type="scientific">Burkholderia lata (strain ATCC 17760 / DSM 23089 / LMG 22485 / NCIMB 9086 / R18194 / 383)</name>
    <dbReference type="NCBI Taxonomy" id="482957"/>
    <lineage>
        <taxon>Bacteria</taxon>
        <taxon>Pseudomonadati</taxon>
        <taxon>Pseudomonadota</taxon>
        <taxon>Betaproteobacteria</taxon>
        <taxon>Burkholderiales</taxon>
        <taxon>Burkholderiaceae</taxon>
        <taxon>Burkholderia</taxon>
        <taxon>Burkholderia cepacia complex</taxon>
    </lineage>
</organism>
<dbReference type="PANTHER" id="PTHR43767:SF10">
    <property type="entry name" value="SURFACTIN SYNTHASE SUBUNIT 1"/>
    <property type="match status" value="1"/>
</dbReference>